<dbReference type="OrthoDB" id="8480773at2"/>
<keyword evidence="1" id="KW-1133">Transmembrane helix</keyword>
<name>A0A0S2K8J9_9GAMM</name>
<feature type="transmembrane region" description="Helical" evidence="1">
    <location>
        <begin position="6"/>
        <end position="26"/>
    </location>
</feature>
<accession>A0A0S2K8J9</accession>
<keyword evidence="3" id="KW-1185">Reference proteome</keyword>
<feature type="transmembrane region" description="Helical" evidence="1">
    <location>
        <begin position="85"/>
        <end position="104"/>
    </location>
</feature>
<dbReference type="STRING" id="161398.PP2015_4101"/>
<dbReference type="AlphaFoldDB" id="A0A0S2K8J9"/>
<dbReference type="Pfam" id="PF08570">
    <property type="entry name" value="DUF1761"/>
    <property type="match status" value="1"/>
</dbReference>
<keyword evidence="1" id="KW-0472">Membrane</keyword>
<gene>
    <name evidence="2" type="ORF">PP2015_4101</name>
</gene>
<organism evidence="2 3">
    <name type="scientific">Pseudoalteromonas phenolica</name>
    <dbReference type="NCBI Taxonomy" id="161398"/>
    <lineage>
        <taxon>Bacteria</taxon>
        <taxon>Pseudomonadati</taxon>
        <taxon>Pseudomonadota</taxon>
        <taxon>Gammaproteobacteria</taxon>
        <taxon>Alteromonadales</taxon>
        <taxon>Pseudoalteromonadaceae</taxon>
        <taxon>Pseudoalteromonas</taxon>
    </lineage>
</organism>
<dbReference type="KEGG" id="pphe:PP2015_4101"/>
<evidence type="ECO:0008006" key="4">
    <source>
        <dbReference type="Google" id="ProtNLM"/>
    </source>
</evidence>
<feature type="transmembrane region" description="Helical" evidence="1">
    <location>
        <begin position="111"/>
        <end position="132"/>
    </location>
</feature>
<dbReference type="PATRIC" id="fig|161398.10.peg.4206"/>
<keyword evidence="1" id="KW-0812">Transmembrane</keyword>
<evidence type="ECO:0000313" key="3">
    <source>
        <dbReference type="Proteomes" id="UP000061457"/>
    </source>
</evidence>
<dbReference type="InterPro" id="IPR013879">
    <property type="entry name" value="DUF1761"/>
</dbReference>
<evidence type="ECO:0000313" key="2">
    <source>
        <dbReference type="EMBL" id="ALO44568.1"/>
    </source>
</evidence>
<proteinExistence type="predicted"/>
<evidence type="ECO:0000256" key="1">
    <source>
        <dbReference type="SAM" id="Phobius"/>
    </source>
</evidence>
<dbReference type="RefSeq" id="WP_058032416.1">
    <property type="nucleotide sequence ID" value="NZ_CP013188.1"/>
</dbReference>
<dbReference type="EMBL" id="CP013188">
    <property type="protein sequence ID" value="ALO44568.1"/>
    <property type="molecule type" value="Genomic_DNA"/>
</dbReference>
<protein>
    <recommendedName>
        <fullName evidence="4">DUF1761 domain-containing protein</fullName>
    </recommendedName>
</protein>
<reference evidence="2 3" key="1">
    <citation type="submission" date="2015-11" db="EMBL/GenBank/DDBJ databases">
        <authorList>
            <person name="Zhang Y."/>
            <person name="Guo Z."/>
        </authorList>
    </citation>
    <scope>NUCLEOTIDE SEQUENCE [LARGE SCALE GENOMIC DNA]</scope>
    <source>
        <strain evidence="2 3">KCTC 12086</strain>
    </source>
</reference>
<feature type="transmembrane region" description="Helical" evidence="1">
    <location>
        <begin position="53"/>
        <end position="73"/>
    </location>
</feature>
<sequence>MQLAELNYWAILLAALSSFMLGGLWYSPILFGKTWLEGCGLTELDLQKSDPKLIYGLAFILSLIAAFVLAVILGPDPNMSQSVTIGSALGLGIAASSLGISYIFEQRPLSLFLVNGGYHTIQFVLMATILSVTG</sequence>
<dbReference type="Proteomes" id="UP000061457">
    <property type="component" value="Chromosome II"/>
</dbReference>